<reference evidence="3" key="3">
    <citation type="submission" date="2025-09" db="UniProtKB">
        <authorList>
            <consortium name="Ensembl"/>
        </authorList>
    </citation>
    <scope>IDENTIFICATION</scope>
    <source>
        <strain evidence="3">Isolate ISIS603380</strain>
    </source>
</reference>
<evidence type="ECO:0000313" key="4">
    <source>
        <dbReference type="Proteomes" id="UP000007646"/>
    </source>
</evidence>
<name>G3TU40_LOXAF</name>
<keyword evidence="2" id="KW-0732">Signal</keyword>
<dbReference type="AlphaFoldDB" id="G3TU40"/>
<feature type="region of interest" description="Disordered" evidence="1">
    <location>
        <begin position="89"/>
        <end position="131"/>
    </location>
</feature>
<dbReference type="GeneTree" id="ENSGT00940000157963"/>
<evidence type="ECO:0000313" key="3">
    <source>
        <dbReference type="Ensembl" id="ENSLAFP00000019098.1"/>
    </source>
</evidence>
<feature type="chain" id="PRO_5003455899" description="WC1 tail" evidence="2">
    <location>
        <begin position="19"/>
        <end position="163"/>
    </location>
</feature>
<reference evidence="3 4" key="1">
    <citation type="submission" date="2009-06" db="EMBL/GenBank/DDBJ databases">
        <title>The Genome Sequence of Loxodonta africana (African elephant).</title>
        <authorList>
            <person name="Di Palma F."/>
            <person name="Heiman D."/>
            <person name="Young S."/>
            <person name="Johnson J."/>
            <person name="Lander E.S."/>
            <person name="Lindblad-Toh K."/>
        </authorList>
    </citation>
    <scope>NUCLEOTIDE SEQUENCE [LARGE SCALE GENOMIC DNA]</scope>
    <source>
        <strain evidence="3 4">Isolate ISIS603380</strain>
    </source>
</reference>
<accession>G3TU40</accession>
<feature type="region of interest" description="Disordered" evidence="1">
    <location>
        <begin position="51"/>
        <end position="73"/>
    </location>
</feature>
<protein>
    <recommendedName>
        <fullName evidence="5">WC1 tail</fullName>
    </recommendedName>
</protein>
<evidence type="ECO:0000256" key="2">
    <source>
        <dbReference type="SAM" id="SignalP"/>
    </source>
</evidence>
<proteinExistence type="predicted"/>
<organism evidence="3 4">
    <name type="scientific">Loxodonta africana</name>
    <name type="common">African elephant</name>
    <dbReference type="NCBI Taxonomy" id="9785"/>
    <lineage>
        <taxon>Eukaryota</taxon>
        <taxon>Metazoa</taxon>
        <taxon>Chordata</taxon>
        <taxon>Craniata</taxon>
        <taxon>Vertebrata</taxon>
        <taxon>Euteleostomi</taxon>
        <taxon>Mammalia</taxon>
        <taxon>Eutheria</taxon>
        <taxon>Afrotheria</taxon>
        <taxon>Proboscidea</taxon>
        <taxon>Elephantidae</taxon>
        <taxon>Loxodonta</taxon>
    </lineage>
</organism>
<dbReference type="HOGENOM" id="CLU_137697_0_0_1"/>
<feature type="signal peptide" evidence="2">
    <location>
        <begin position="1"/>
        <end position="18"/>
    </location>
</feature>
<feature type="compositionally biased region" description="Polar residues" evidence="1">
    <location>
        <begin position="112"/>
        <end position="121"/>
    </location>
</feature>
<evidence type="ECO:0008006" key="5">
    <source>
        <dbReference type="Google" id="ProtNLM"/>
    </source>
</evidence>
<dbReference type="Proteomes" id="UP000007646">
    <property type="component" value="Unassembled WGS sequence"/>
</dbReference>
<evidence type="ECO:0000256" key="1">
    <source>
        <dbReference type="SAM" id="MobiDB-lite"/>
    </source>
</evidence>
<sequence length="163" mass="18001">LLFLVLIFLGTQLHRQRAEQQALSGFEDALNEALYEDIDYLLKPEKDGLLDNSDYTVNNEENADPESAPGNQVHATENVYDDIEELPVPEILPTPGISEKHFSAEEGDGARYSQTDSSMQPPSEAANPRMEGKCFSLVLGQGKDDGYDDIELSTIQHSSLSLD</sequence>
<dbReference type="Ensembl" id="ENSLAFT00000029909.1">
    <property type="protein sequence ID" value="ENSLAFP00000019098.1"/>
    <property type="gene ID" value="ENSLAFG00000031645.1"/>
</dbReference>
<reference evidence="3" key="2">
    <citation type="submission" date="2025-08" db="UniProtKB">
        <authorList>
            <consortium name="Ensembl"/>
        </authorList>
    </citation>
    <scope>IDENTIFICATION</scope>
    <source>
        <strain evidence="3">Isolate ISIS603380</strain>
    </source>
</reference>
<keyword evidence="4" id="KW-1185">Reference proteome</keyword>